<proteinExistence type="predicted"/>
<protein>
    <submittedName>
        <fullName evidence="1">Uncharacterized protein</fullName>
    </submittedName>
</protein>
<dbReference type="Proteomes" id="UP000283644">
    <property type="component" value="Unassembled WGS sequence"/>
</dbReference>
<sequence length="138" mass="15713">MAAIASPDLRLQKDHTNRPYGGGWWPDGHELSHELLDLVSRWPADRPSIVSYAFLHDDWDRSEAAVPTEYRTRTLILNLSDRSSCRLLLVPHGTDPDVADELLLEASNPHTTWRRMDFMSTFRGPQRVPALPVDGTLR</sequence>
<keyword evidence="2" id="KW-1185">Reference proteome</keyword>
<dbReference type="EMBL" id="QXGH01000010">
    <property type="protein sequence ID" value="RHW28277.1"/>
    <property type="molecule type" value="Genomic_DNA"/>
</dbReference>
<gene>
    <name evidence="1" type="ORF">D0Z08_04675</name>
</gene>
<reference evidence="1 2" key="1">
    <citation type="submission" date="2018-09" db="EMBL/GenBank/DDBJ databases">
        <title>Genome sequencing of Nocardioides immobilis CCTCC AB 2017083 for comparison to Nocardioides silvaticus.</title>
        <authorList>
            <person name="Li C."/>
            <person name="Wang G."/>
        </authorList>
    </citation>
    <scope>NUCLEOTIDE SEQUENCE [LARGE SCALE GENOMIC DNA]</scope>
    <source>
        <strain evidence="1 2">CCTCC AB 2017083</strain>
    </source>
</reference>
<dbReference type="OrthoDB" id="2633250at2"/>
<evidence type="ECO:0000313" key="2">
    <source>
        <dbReference type="Proteomes" id="UP000283644"/>
    </source>
</evidence>
<dbReference type="RefSeq" id="WP_118923143.1">
    <property type="nucleotide sequence ID" value="NZ_QXGH01000010.1"/>
</dbReference>
<accession>A0A417Y6S6</accession>
<comment type="caution">
    <text evidence="1">The sequence shown here is derived from an EMBL/GenBank/DDBJ whole genome shotgun (WGS) entry which is preliminary data.</text>
</comment>
<dbReference type="Pfam" id="PF19457">
    <property type="entry name" value="DUF5994"/>
    <property type="match status" value="1"/>
</dbReference>
<name>A0A417Y6S6_9ACTN</name>
<dbReference type="AlphaFoldDB" id="A0A417Y6S6"/>
<organism evidence="1 2">
    <name type="scientific">Nocardioides immobilis</name>
    <dbReference type="NCBI Taxonomy" id="2049295"/>
    <lineage>
        <taxon>Bacteria</taxon>
        <taxon>Bacillati</taxon>
        <taxon>Actinomycetota</taxon>
        <taxon>Actinomycetes</taxon>
        <taxon>Propionibacteriales</taxon>
        <taxon>Nocardioidaceae</taxon>
        <taxon>Nocardioides</taxon>
    </lineage>
</organism>
<evidence type="ECO:0000313" key="1">
    <source>
        <dbReference type="EMBL" id="RHW28277.1"/>
    </source>
</evidence>
<dbReference type="InterPro" id="IPR046036">
    <property type="entry name" value="DUF5994"/>
</dbReference>